<evidence type="ECO:0000256" key="2">
    <source>
        <dbReference type="ARBA" id="ARBA00022676"/>
    </source>
</evidence>
<comment type="caution">
    <text evidence="9">The sequence shown here is derived from an EMBL/GenBank/DDBJ whole genome shotgun (WGS) entry which is preliminary data.</text>
</comment>
<feature type="transmembrane region" description="Helical" evidence="8">
    <location>
        <begin position="406"/>
        <end position="428"/>
    </location>
</feature>
<keyword evidence="3 9" id="KW-0808">Transferase</keyword>
<keyword evidence="4 8" id="KW-0812">Transmembrane</keyword>
<evidence type="ECO:0000256" key="6">
    <source>
        <dbReference type="ARBA" id="ARBA00023136"/>
    </source>
</evidence>
<feature type="compositionally biased region" description="Low complexity" evidence="7">
    <location>
        <begin position="453"/>
        <end position="465"/>
    </location>
</feature>
<keyword evidence="5 8" id="KW-1133">Transmembrane helix</keyword>
<dbReference type="EMBL" id="JBHTEB010000001">
    <property type="protein sequence ID" value="MFD0318560.1"/>
    <property type="molecule type" value="Genomic_DNA"/>
</dbReference>
<accession>A0ABW2WGC7</accession>
<dbReference type="Proteomes" id="UP001597023">
    <property type="component" value="Unassembled WGS sequence"/>
</dbReference>
<gene>
    <name evidence="9" type="ORF">ACFQZ6_31005</name>
</gene>
<dbReference type="EC" id="2.4.-.-" evidence="9"/>
<organism evidence="9 10">
    <name type="scientific">Streptomyces flavalbus</name>
    <dbReference type="NCBI Taxonomy" id="2665155"/>
    <lineage>
        <taxon>Bacteria</taxon>
        <taxon>Bacillati</taxon>
        <taxon>Actinomycetota</taxon>
        <taxon>Actinomycetes</taxon>
        <taxon>Kitasatosporales</taxon>
        <taxon>Streptomycetaceae</taxon>
        <taxon>Streptomyces</taxon>
    </lineage>
</organism>
<sequence>MVERPAALAALAAPEPPELPERGTLMTLVASAVLVCFLLYVLGMFALGRKESAPGTGDGPMDPLLFVFVLPCLDEELVIGASLERLLALPDRNWVALVVDDGSTDGTADIVGRCADPRVLLLRRTPPQARQGKGAALNAAYRHLRTTWHTPAFAGYGADQIIVAVLDADGRLSPDALCVVAPAFRDPGVGAVQIAVRIHNAPSGLLARLQDIEFVTFTEIFQRARSRIGSAGLGGNGQFTRLSALETVGEAPWSRCLTEDLDLGVRLVCHGWRSHFTSRTHVAQQGLTRPRPFLRQRTRWFQGHLQCATRIPGILRAQLALRVAADLLITLTLPLLVLLTTFSVVAFYVGAVAVATGLTDARTTLDTLTAHHGAALVVWALVSFGVAPVCAYVYHRAEARTGPVRAVLYGFLFTLYCYHWLPVGWAAVWRQLSGRGVWTKTRRLPEPPPPARTPAGSRPGTRTAV</sequence>
<dbReference type="PANTHER" id="PTHR43867">
    <property type="entry name" value="CELLULOSE SYNTHASE CATALYTIC SUBUNIT A [UDP-FORMING]"/>
    <property type="match status" value="1"/>
</dbReference>
<evidence type="ECO:0000256" key="5">
    <source>
        <dbReference type="ARBA" id="ARBA00022989"/>
    </source>
</evidence>
<evidence type="ECO:0000313" key="10">
    <source>
        <dbReference type="Proteomes" id="UP001597023"/>
    </source>
</evidence>
<feature type="transmembrane region" description="Helical" evidence="8">
    <location>
        <begin position="25"/>
        <end position="47"/>
    </location>
</feature>
<evidence type="ECO:0000256" key="4">
    <source>
        <dbReference type="ARBA" id="ARBA00022692"/>
    </source>
</evidence>
<evidence type="ECO:0000256" key="7">
    <source>
        <dbReference type="SAM" id="MobiDB-lite"/>
    </source>
</evidence>
<keyword evidence="6 8" id="KW-0472">Membrane</keyword>
<protein>
    <submittedName>
        <fullName evidence="9">Glycosyltransferase family 2 protein</fullName>
        <ecNumber evidence="9">2.4.-.-</ecNumber>
    </submittedName>
</protein>
<evidence type="ECO:0000256" key="3">
    <source>
        <dbReference type="ARBA" id="ARBA00022679"/>
    </source>
</evidence>
<evidence type="ECO:0000256" key="1">
    <source>
        <dbReference type="ARBA" id="ARBA00004141"/>
    </source>
</evidence>
<keyword evidence="10" id="KW-1185">Reference proteome</keyword>
<reference evidence="10" key="1">
    <citation type="journal article" date="2019" name="Int. J. Syst. Evol. Microbiol.">
        <title>The Global Catalogue of Microorganisms (GCM) 10K type strain sequencing project: providing services to taxonomists for standard genome sequencing and annotation.</title>
        <authorList>
            <consortium name="The Broad Institute Genomics Platform"/>
            <consortium name="The Broad Institute Genome Sequencing Center for Infectious Disease"/>
            <person name="Wu L."/>
            <person name="Ma J."/>
        </authorList>
    </citation>
    <scope>NUCLEOTIDE SEQUENCE [LARGE SCALE GENOMIC DNA]</scope>
    <source>
        <strain evidence="10">CGMCC 4.7400</strain>
    </source>
</reference>
<proteinExistence type="predicted"/>
<comment type="subcellular location">
    <subcellularLocation>
        <location evidence="1">Membrane</location>
        <topology evidence="1">Multi-pass membrane protein</topology>
    </subcellularLocation>
</comment>
<dbReference type="GO" id="GO:0016757">
    <property type="term" value="F:glycosyltransferase activity"/>
    <property type="evidence" value="ECO:0007669"/>
    <property type="project" value="UniProtKB-KW"/>
</dbReference>
<feature type="transmembrane region" description="Helical" evidence="8">
    <location>
        <begin position="327"/>
        <end position="354"/>
    </location>
</feature>
<dbReference type="InterPro" id="IPR029044">
    <property type="entry name" value="Nucleotide-diphossugar_trans"/>
</dbReference>
<dbReference type="SUPFAM" id="SSF53448">
    <property type="entry name" value="Nucleotide-diphospho-sugar transferases"/>
    <property type="match status" value="1"/>
</dbReference>
<dbReference type="Pfam" id="PF13641">
    <property type="entry name" value="Glyco_tranf_2_3"/>
    <property type="match status" value="1"/>
</dbReference>
<name>A0ABW2WGC7_9ACTN</name>
<dbReference type="PANTHER" id="PTHR43867:SF2">
    <property type="entry name" value="CELLULOSE SYNTHASE CATALYTIC SUBUNIT A [UDP-FORMING]"/>
    <property type="match status" value="1"/>
</dbReference>
<dbReference type="Gene3D" id="3.90.550.10">
    <property type="entry name" value="Spore Coat Polysaccharide Biosynthesis Protein SpsA, Chain A"/>
    <property type="match status" value="1"/>
</dbReference>
<keyword evidence="2 9" id="KW-0328">Glycosyltransferase</keyword>
<feature type="region of interest" description="Disordered" evidence="7">
    <location>
        <begin position="440"/>
        <end position="465"/>
    </location>
</feature>
<dbReference type="RefSeq" id="WP_381615745.1">
    <property type="nucleotide sequence ID" value="NZ_JBHTEB010000001.1"/>
</dbReference>
<evidence type="ECO:0000256" key="8">
    <source>
        <dbReference type="SAM" id="Phobius"/>
    </source>
</evidence>
<feature type="transmembrane region" description="Helical" evidence="8">
    <location>
        <begin position="374"/>
        <end position="394"/>
    </location>
</feature>
<dbReference type="InterPro" id="IPR050321">
    <property type="entry name" value="Glycosyltr_2/OpgH_subfam"/>
</dbReference>
<evidence type="ECO:0000313" key="9">
    <source>
        <dbReference type="EMBL" id="MFD0318560.1"/>
    </source>
</evidence>